<protein>
    <recommendedName>
        <fullName evidence="3">RNA polymerase sigma-70 region 4 domain-containing protein</fullName>
    </recommendedName>
</protein>
<dbReference type="Proteomes" id="UP000782880">
    <property type="component" value="Unassembled WGS sequence"/>
</dbReference>
<dbReference type="AlphaFoldDB" id="A0A921IMA9"/>
<comment type="caution">
    <text evidence="1">The sequence shown here is derived from an EMBL/GenBank/DDBJ whole genome shotgun (WGS) entry which is preliminary data.</text>
</comment>
<proteinExistence type="predicted"/>
<accession>A0A921IMA9</accession>
<dbReference type="SUPFAM" id="SSF88659">
    <property type="entry name" value="Sigma3 and sigma4 domains of RNA polymerase sigma factors"/>
    <property type="match status" value="1"/>
</dbReference>
<reference evidence="1" key="2">
    <citation type="submission" date="2021-09" db="EMBL/GenBank/DDBJ databases">
        <authorList>
            <person name="Gilroy R."/>
        </authorList>
    </citation>
    <scope>NUCLEOTIDE SEQUENCE</scope>
    <source>
        <strain evidence="1">ChiBcec21-2208</strain>
    </source>
</reference>
<evidence type="ECO:0000313" key="2">
    <source>
        <dbReference type="Proteomes" id="UP000782880"/>
    </source>
</evidence>
<reference evidence="1" key="1">
    <citation type="journal article" date="2021" name="PeerJ">
        <title>Extensive microbial diversity within the chicken gut microbiome revealed by metagenomics and culture.</title>
        <authorList>
            <person name="Gilroy R."/>
            <person name="Ravi A."/>
            <person name="Getino M."/>
            <person name="Pursley I."/>
            <person name="Horton D.L."/>
            <person name="Alikhan N.F."/>
            <person name="Baker D."/>
            <person name="Gharbi K."/>
            <person name="Hall N."/>
            <person name="Watson M."/>
            <person name="Adriaenssens E.M."/>
            <person name="Foster-Nyarko E."/>
            <person name="Jarju S."/>
            <person name="Secka A."/>
            <person name="Antonio M."/>
            <person name="Oren A."/>
            <person name="Chaudhuri R.R."/>
            <person name="La Ragione R."/>
            <person name="Hildebrand F."/>
            <person name="Pallen M.J."/>
        </authorList>
    </citation>
    <scope>NUCLEOTIDE SEQUENCE</scope>
    <source>
        <strain evidence="1">ChiBcec21-2208</strain>
    </source>
</reference>
<evidence type="ECO:0000313" key="1">
    <source>
        <dbReference type="EMBL" id="HJG28402.1"/>
    </source>
</evidence>
<organism evidence="1 2">
    <name type="scientific">Subdoligranulum variabile</name>
    <dbReference type="NCBI Taxonomy" id="214851"/>
    <lineage>
        <taxon>Bacteria</taxon>
        <taxon>Bacillati</taxon>
        <taxon>Bacillota</taxon>
        <taxon>Clostridia</taxon>
        <taxon>Eubacteriales</taxon>
        <taxon>Oscillospiraceae</taxon>
        <taxon>Subdoligranulum</taxon>
    </lineage>
</organism>
<dbReference type="InterPro" id="IPR013324">
    <property type="entry name" value="RNA_pol_sigma_r3/r4-like"/>
</dbReference>
<dbReference type="Gene3D" id="1.10.10.10">
    <property type="entry name" value="Winged helix-like DNA-binding domain superfamily/Winged helix DNA-binding domain"/>
    <property type="match status" value="1"/>
</dbReference>
<dbReference type="EMBL" id="DYVE01000183">
    <property type="protein sequence ID" value="HJG28402.1"/>
    <property type="molecule type" value="Genomic_DNA"/>
</dbReference>
<sequence>MTYKEKIAWLGQYRASVNRERLLESELEMMRSAAERVTACLDGMPGAGPDADRLPRAVERIDETTKKLQQEIEDCVEHRFEVMRVVAGVAAPDVQEVLRRRYILGQSYPEIADAMGVVLRRVYQIHRAGVLALELPEPKEEKAS</sequence>
<gene>
    <name evidence="1" type="ORF">K8V20_07130</name>
</gene>
<evidence type="ECO:0008006" key="3">
    <source>
        <dbReference type="Google" id="ProtNLM"/>
    </source>
</evidence>
<name>A0A921IMA9_9FIRM</name>
<dbReference type="InterPro" id="IPR036388">
    <property type="entry name" value="WH-like_DNA-bd_sf"/>
</dbReference>